<proteinExistence type="inferred from homology"/>
<evidence type="ECO:0000256" key="2">
    <source>
        <dbReference type="ARBA" id="ARBA00012254"/>
    </source>
</evidence>
<evidence type="ECO:0000259" key="10">
    <source>
        <dbReference type="Pfam" id="PF00551"/>
    </source>
</evidence>
<dbReference type="Gene3D" id="3.40.50.170">
    <property type="entry name" value="Formyl transferase, N-terminal domain"/>
    <property type="match status" value="1"/>
</dbReference>
<keyword evidence="3 11" id="KW-0808">Transferase</keyword>
<feature type="domain" description="Formyl transferase N-terminal" evidence="10">
    <location>
        <begin position="192"/>
        <end position="407"/>
    </location>
</feature>
<dbReference type="HAMAP" id="MF_01930">
    <property type="entry name" value="PurN"/>
    <property type="match status" value="1"/>
</dbReference>
<dbReference type="SUPFAM" id="SSF53328">
    <property type="entry name" value="Formyltransferase"/>
    <property type="match status" value="1"/>
</dbReference>
<dbReference type="EMBL" id="CP118375">
    <property type="protein sequence ID" value="WFD42162.1"/>
    <property type="molecule type" value="Genomic_DNA"/>
</dbReference>
<dbReference type="Gene3D" id="3.40.20.10">
    <property type="entry name" value="Severin"/>
    <property type="match status" value="1"/>
</dbReference>
<keyword evidence="4" id="KW-0658">Purine biosynthesis</keyword>
<dbReference type="Proteomes" id="UP001214628">
    <property type="component" value="Chromosome 1"/>
</dbReference>
<dbReference type="InterPro" id="IPR004607">
    <property type="entry name" value="GART"/>
</dbReference>
<feature type="region of interest" description="Disordered" evidence="9">
    <location>
        <begin position="418"/>
        <end position="447"/>
    </location>
</feature>
<dbReference type="InterPro" id="IPR002376">
    <property type="entry name" value="Formyl_transf_N"/>
</dbReference>
<evidence type="ECO:0000256" key="6">
    <source>
        <dbReference type="ARBA" id="ARBA00041324"/>
    </source>
</evidence>
<dbReference type="EC" id="2.1.2.2" evidence="2"/>
<feature type="region of interest" description="Disordered" evidence="9">
    <location>
        <begin position="48"/>
        <end position="134"/>
    </location>
</feature>
<reference evidence="11" key="1">
    <citation type="submission" date="2023-02" db="EMBL/GenBank/DDBJ databases">
        <title>Mating type loci evolution in Malassezia.</title>
        <authorList>
            <person name="Coelho M.A."/>
        </authorList>
    </citation>
    <scope>NUCLEOTIDE SEQUENCE</scope>
    <source>
        <strain evidence="11">CBS 14136</strain>
    </source>
</reference>
<feature type="compositionally biased region" description="Polar residues" evidence="9">
    <location>
        <begin position="178"/>
        <end position="187"/>
    </location>
</feature>
<accession>A0AAF0JCN5</accession>
<dbReference type="NCBIfam" id="TIGR00639">
    <property type="entry name" value="PurN"/>
    <property type="match status" value="1"/>
</dbReference>
<dbReference type="AlphaFoldDB" id="A0AAF0JCN5"/>
<comment type="catalytic activity">
    <reaction evidence="8">
        <text>N(1)-(5-phospho-beta-D-ribosyl)glycinamide + (6R)-10-formyltetrahydrofolate = N(2)-formyl-N(1)-(5-phospho-beta-D-ribosyl)glycinamide + (6S)-5,6,7,8-tetrahydrofolate + H(+)</text>
        <dbReference type="Rhea" id="RHEA:15053"/>
        <dbReference type="ChEBI" id="CHEBI:15378"/>
        <dbReference type="ChEBI" id="CHEBI:57453"/>
        <dbReference type="ChEBI" id="CHEBI:143788"/>
        <dbReference type="ChEBI" id="CHEBI:147286"/>
        <dbReference type="ChEBI" id="CHEBI:195366"/>
        <dbReference type="EC" id="2.1.2.2"/>
    </reaction>
</comment>
<dbReference type="PANTHER" id="PTHR43369:SF2">
    <property type="entry name" value="PHOSPHORIBOSYLGLYCINAMIDE FORMYLTRANSFERASE"/>
    <property type="match status" value="1"/>
</dbReference>
<organism evidence="11 12">
    <name type="scientific">Malassezia psittaci</name>
    <dbReference type="NCBI Taxonomy" id="1821823"/>
    <lineage>
        <taxon>Eukaryota</taxon>
        <taxon>Fungi</taxon>
        <taxon>Dikarya</taxon>
        <taxon>Basidiomycota</taxon>
        <taxon>Ustilaginomycotina</taxon>
        <taxon>Malasseziomycetes</taxon>
        <taxon>Malasseziales</taxon>
        <taxon>Malasseziaceae</taxon>
        <taxon>Malassezia</taxon>
    </lineage>
</organism>
<dbReference type="Pfam" id="PF00551">
    <property type="entry name" value="Formyl_trans_N"/>
    <property type="match status" value="1"/>
</dbReference>
<dbReference type="PROSITE" id="PS00373">
    <property type="entry name" value="GART"/>
    <property type="match status" value="1"/>
</dbReference>
<evidence type="ECO:0000256" key="5">
    <source>
        <dbReference type="ARBA" id="ARBA00038440"/>
    </source>
</evidence>
<evidence type="ECO:0000313" key="11">
    <source>
        <dbReference type="EMBL" id="WFD42162.1"/>
    </source>
</evidence>
<dbReference type="GO" id="GO:0004644">
    <property type="term" value="F:phosphoribosylglycinamide formyltransferase activity"/>
    <property type="evidence" value="ECO:0007669"/>
    <property type="project" value="UniProtKB-EC"/>
</dbReference>
<feature type="compositionally biased region" description="Polar residues" evidence="9">
    <location>
        <begin position="103"/>
        <end position="122"/>
    </location>
</feature>
<comment type="pathway">
    <text evidence="1">Purine metabolism; IMP biosynthesis via de novo pathway; N(2)-formyl-N(1)-(5-phospho-D-ribosyl)glycinamide from N(1)-(5-phospho-D-ribosyl)glycinamide (10-formyl THF route): step 1/1.</text>
</comment>
<dbReference type="InterPro" id="IPR029006">
    <property type="entry name" value="ADF-H/Gelsolin-like_dom_sf"/>
</dbReference>
<feature type="compositionally biased region" description="Basic and acidic residues" evidence="9">
    <location>
        <begin position="431"/>
        <end position="447"/>
    </location>
</feature>
<comment type="similarity">
    <text evidence="5">Belongs to the GART family.</text>
</comment>
<dbReference type="GO" id="GO:0005737">
    <property type="term" value="C:cytoplasm"/>
    <property type="evidence" value="ECO:0007669"/>
    <property type="project" value="TreeGrafter"/>
</dbReference>
<evidence type="ECO:0000256" key="4">
    <source>
        <dbReference type="ARBA" id="ARBA00022755"/>
    </source>
</evidence>
<evidence type="ECO:0000256" key="3">
    <source>
        <dbReference type="ARBA" id="ARBA00022679"/>
    </source>
</evidence>
<dbReference type="SUPFAM" id="SSF55753">
    <property type="entry name" value="Actin depolymerizing proteins"/>
    <property type="match status" value="1"/>
</dbReference>
<feature type="region of interest" description="Disordered" evidence="9">
    <location>
        <begin position="146"/>
        <end position="187"/>
    </location>
</feature>
<evidence type="ECO:0000256" key="7">
    <source>
        <dbReference type="ARBA" id="ARBA00041682"/>
    </source>
</evidence>
<feature type="compositionally biased region" description="Basic and acidic residues" evidence="9">
    <location>
        <begin position="1"/>
        <end position="14"/>
    </location>
</feature>
<evidence type="ECO:0000313" key="12">
    <source>
        <dbReference type="Proteomes" id="UP001214628"/>
    </source>
</evidence>
<gene>
    <name evidence="11" type="primary">ade5</name>
    <name evidence="11" type="ORF">MPSI1_000801</name>
</gene>
<sequence>MSEGKPSSRRERTEALLSRYGGSAGPTGHASVDSDGEPVSLAAFIGGKTKSSRLGHIEGDGRSSPLEAALADKTDYRALPGLSKPEGSMAKLMEERQKAMFPENSTAAQQEDQQDNQHTSITPEDFDDSSNLERNSDKIDTELHSDLLDKNGSLPLNNSTGLENSFDNKQTDRENTDSEAAQTLPKRSTSGKRIVVLISGSGSNLQAIIDATCGANPAIPNAQISQVISNRMNAYGLKRAKLVDPPIPTKIHSLKTFQNKNPGKSRQDYDLVLAEKILEDGPPPDLIVLAGFMHIVSETFLSALGHTTSLKTLPEFANRPKHPVSIINLHPAMPGAFDGANAIERAYEAYQNKEIQHTGVMVHEVVAEVDRGAPILVQQVPIYPNQTLDALETKMHQVEHDLLVRAVDKVLNSASEPSEKWVADNGQARSVEQHSDREAERQKLARSEAIKQPTLETILVFQSSSGELEPLNIFAPEIYLSDLVLAKRGTQTFLWKQKISTDTLSKAARNFLGDSYVNVYQGAEPPAFTRLLCGPLITRRGHRNNAAKEPQMFLVRSTDAGLFVDEVTMVSSSLCSAYSAVVFLPSRTLIWHGKGSSREQRVRALQYASTRETSIQEVDEGDSSAELPDPLLGPYASGWHWRYYQNLPVHMRGTRFYVNARDTQPTAFTSDSLSNDSISILESSLELYVIVGKQARKDRSEIAHALDRAEKLATRIQNTLPDALPLRPVVHVIVLPSLFPADVQALSRTTWSTEHLDTKDAMQTTNSTPVLLNVYSLKDARNLFTR</sequence>
<evidence type="ECO:0000256" key="8">
    <source>
        <dbReference type="ARBA" id="ARBA00047664"/>
    </source>
</evidence>
<evidence type="ECO:0000256" key="9">
    <source>
        <dbReference type="SAM" id="MobiDB-lite"/>
    </source>
</evidence>
<feature type="compositionally biased region" description="Polar residues" evidence="9">
    <location>
        <begin position="154"/>
        <end position="168"/>
    </location>
</feature>
<dbReference type="InterPro" id="IPR036477">
    <property type="entry name" value="Formyl_transf_N_sf"/>
</dbReference>
<dbReference type="InterPro" id="IPR001555">
    <property type="entry name" value="GART_AS"/>
</dbReference>
<evidence type="ECO:0000256" key="1">
    <source>
        <dbReference type="ARBA" id="ARBA00005054"/>
    </source>
</evidence>
<dbReference type="CDD" id="cd08645">
    <property type="entry name" value="FMT_core_GART"/>
    <property type="match status" value="1"/>
</dbReference>
<feature type="region of interest" description="Disordered" evidence="9">
    <location>
        <begin position="1"/>
        <end position="36"/>
    </location>
</feature>
<name>A0AAF0JCN5_9BASI</name>
<protein>
    <recommendedName>
        <fullName evidence="2">phosphoribosylglycinamide formyltransferase 1</fullName>
        <ecNumber evidence="2">2.1.2.2</ecNumber>
    </recommendedName>
    <alternativeName>
        <fullName evidence="7">5'-phosphoribosylglycinamide transformylase</fullName>
    </alternativeName>
    <alternativeName>
        <fullName evidence="6">GAR transformylase</fullName>
    </alternativeName>
</protein>
<keyword evidence="12" id="KW-1185">Reference proteome</keyword>
<dbReference type="GO" id="GO:0006189">
    <property type="term" value="P:'de novo' IMP biosynthetic process"/>
    <property type="evidence" value="ECO:0007669"/>
    <property type="project" value="InterPro"/>
</dbReference>
<dbReference type="PANTHER" id="PTHR43369">
    <property type="entry name" value="PHOSPHORIBOSYLGLYCINAMIDE FORMYLTRANSFERASE"/>
    <property type="match status" value="1"/>
</dbReference>